<evidence type="ECO:0000313" key="2">
    <source>
        <dbReference type="Proteomes" id="UP001188597"/>
    </source>
</evidence>
<gene>
    <name evidence="1" type="ORF">RJ639_025630</name>
</gene>
<keyword evidence="2" id="KW-1185">Reference proteome</keyword>
<reference evidence="1" key="1">
    <citation type="submission" date="2022-12" db="EMBL/GenBank/DDBJ databases">
        <title>Draft genome assemblies for two species of Escallonia (Escalloniales).</title>
        <authorList>
            <person name="Chanderbali A."/>
            <person name="Dervinis C."/>
            <person name="Anghel I."/>
            <person name="Soltis D."/>
            <person name="Soltis P."/>
            <person name="Zapata F."/>
        </authorList>
    </citation>
    <scope>NUCLEOTIDE SEQUENCE</scope>
    <source>
        <strain evidence="1">UCBG64.0493</strain>
        <tissue evidence="1">Leaf</tissue>
    </source>
</reference>
<dbReference type="SUPFAM" id="SSF53756">
    <property type="entry name" value="UDP-Glycosyltransferase/glycogen phosphorylase"/>
    <property type="match status" value="1"/>
</dbReference>
<dbReference type="GO" id="GO:0035251">
    <property type="term" value="F:UDP-glucosyltransferase activity"/>
    <property type="evidence" value="ECO:0007669"/>
    <property type="project" value="InterPro"/>
</dbReference>
<comment type="caution">
    <text evidence="1">The sequence shown here is derived from an EMBL/GenBank/DDBJ whole genome shotgun (WGS) entry which is preliminary data.</text>
</comment>
<dbReference type="EMBL" id="JAVXUP010004179">
    <property type="protein sequence ID" value="KAK2997464.1"/>
    <property type="molecule type" value="Genomic_DNA"/>
</dbReference>
<sequence>MDDKCLHVAMYPWFGMGHLTPYLCLANKLAAAVTVPHVEGLPLGTETTANVPHPMHSHLMTAMDLTLPFIEATLRKIKPHCLVRFPSLVAISGTPSGHQMHPLLRLKTGSSSVYRLPFLEKAFGRPLILTGPVLPEPPTTVLEEGWASWLEGFKRKTVIYYSLGSEIVLEKDQFQELVLGLELTGLPFWRP</sequence>
<dbReference type="PANTHER" id="PTHR48049">
    <property type="entry name" value="GLYCOSYLTRANSFERASE"/>
    <property type="match status" value="1"/>
</dbReference>
<protein>
    <submittedName>
        <fullName evidence="1">Uncharacterized protein</fullName>
    </submittedName>
</protein>
<evidence type="ECO:0000313" key="1">
    <source>
        <dbReference type="EMBL" id="KAK2997464.1"/>
    </source>
</evidence>
<dbReference type="Proteomes" id="UP001188597">
    <property type="component" value="Unassembled WGS sequence"/>
</dbReference>
<dbReference type="Gene3D" id="3.40.50.2000">
    <property type="entry name" value="Glycogen Phosphorylase B"/>
    <property type="match status" value="2"/>
</dbReference>
<proteinExistence type="predicted"/>
<name>A0AA89ABC9_9ASTE</name>
<accession>A0AA89ABC9</accession>
<organism evidence="1 2">
    <name type="scientific">Escallonia herrerae</name>
    <dbReference type="NCBI Taxonomy" id="1293975"/>
    <lineage>
        <taxon>Eukaryota</taxon>
        <taxon>Viridiplantae</taxon>
        <taxon>Streptophyta</taxon>
        <taxon>Embryophyta</taxon>
        <taxon>Tracheophyta</taxon>
        <taxon>Spermatophyta</taxon>
        <taxon>Magnoliopsida</taxon>
        <taxon>eudicotyledons</taxon>
        <taxon>Gunneridae</taxon>
        <taxon>Pentapetalae</taxon>
        <taxon>asterids</taxon>
        <taxon>campanulids</taxon>
        <taxon>Escalloniales</taxon>
        <taxon>Escalloniaceae</taxon>
        <taxon>Escallonia</taxon>
    </lineage>
</organism>
<dbReference type="AlphaFoldDB" id="A0AA89ABC9"/>
<dbReference type="InterPro" id="IPR050481">
    <property type="entry name" value="UDP-glycosyltransf_plant"/>
</dbReference>
<dbReference type="PANTHER" id="PTHR48049:SF34">
    <property type="entry name" value="UDP-GLYCOSYLTRANSFERASE 79B30-LIKE"/>
    <property type="match status" value="1"/>
</dbReference>